<dbReference type="GO" id="GO:0016829">
    <property type="term" value="F:lyase activity"/>
    <property type="evidence" value="ECO:0007669"/>
    <property type="project" value="UniProtKB-KW"/>
</dbReference>
<evidence type="ECO:0000256" key="3">
    <source>
        <dbReference type="ARBA" id="ARBA00022842"/>
    </source>
</evidence>
<dbReference type="SUPFAM" id="SSF51621">
    <property type="entry name" value="Phosphoenolpyruvate/pyruvate domain"/>
    <property type="match status" value="1"/>
</dbReference>
<dbReference type="PANTHER" id="PTHR32308">
    <property type="entry name" value="LYASE BETA SUBUNIT, PUTATIVE (AFU_ORTHOLOGUE AFUA_4G13030)-RELATED"/>
    <property type="match status" value="1"/>
</dbReference>
<evidence type="ECO:0000259" key="4">
    <source>
        <dbReference type="Pfam" id="PF03328"/>
    </source>
</evidence>
<dbReference type="Proteomes" id="UP001214170">
    <property type="component" value="Chromosome"/>
</dbReference>
<dbReference type="EMBL" id="CP121261">
    <property type="protein sequence ID" value="WFP08711.1"/>
    <property type="molecule type" value="Genomic_DNA"/>
</dbReference>
<dbReference type="RefSeq" id="WP_268078544.1">
    <property type="nucleotide sequence ID" value="NZ_CP106885.1"/>
</dbReference>
<dbReference type="InterPro" id="IPR005000">
    <property type="entry name" value="Aldolase/citrate-lyase_domain"/>
</dbReference>
<evidence type="ECO:0000313" key="5">
    <source>
        <dbReference type="EMBL" id="WFP08711.1"/>
    </source>
</evidence>
<keyword evidence="5" id="KW-0456">Lyase</keyword>
<keyword evidence="3" id="KW-0460">Magnesium</keyword>
<comment type="cofactor">
    <cofactor evidence="1">
        <name>Mg(2+)</name>
        <dbReference type="ChEBI" id="CHEBI:18420"/>
    </cofactor>
</comment>
<dbReference type="PIRSF" id="PIRSF015582">
    <property type="entry name" value="Cit_lyase_B"/>
    <property type="match status" value="1"/>
</dbReference>
<feature type="domain" description="HpcH/HpaI aldolase/citrate lyase" evidence="4">
    <location>
        <begin position="7"/>
        <end position="221"/>
    </location>
</feature>
<organism evidence="5 6">
    <name type="scientific">Achromobacter spanius</name>
    <dbReference type="NCBI Taxonomy" id="217203"/>
    <lineage>
        <taxon>Bacteria</taxon>
        <taxon>Pseudomonadati</taxon>
        <taxon>Pseudomonadota</taxon>
        <taxon>Betaproteobacteria</taxon>
        <taxon>Burkholderiales</taxon>
        <taxon>Alcaligenaceae</taxon>
        <taxon>Achromobacter</taxon>
    </lineage>
</organism>
<dbReference type="Pfam" id="PF03328">
    <property type="entry name" value="HpcH_HpaI"/>
    <property type="match status" value="1"/>
</dbReference>
<keyword evidence="2" id="KW-0479">Metal-binding</keyword>
<reference evidence="5 6" key="1">
    <citation type="submission" date="2023-03" db="EMBL/GenBank/DDBJ databases">
        <title>Achromobacter spanius LIG8.</title>
        <authorList>
            <person name="Shrestha S."/>
        </authorList>
    </citation>
    <scope>NUCLEOTIDE SEQUENCE [LARGE SCALE GENOMIC DNA]</scope>
    <source>
        <strain evidence="5 6">LIG8</strain>
    </source>
</reference>
<sequence>MLLSEARSLLFVPATSPHLWAKAAQRGADAIVIDLEDAVPLHRKSEARDLARKAIEQLVGQTPILVRVNASEDLLPFDLEALPLSRLQGVLLPKVESAAQVQALATRLADRQEAGTPSLPIAALIESPLGVLQAQSIATAHPTVGALGFGAEDYAVEMGVSPEPQSLMWPAQAIACCARAYRLACWGLPGSVAEIQDMTAFAQLVQLARAAGFSGTVCVHPRQVAVANEGFGPNEQELAWARRVLLADEEAAAKGQGVAMLDGRMVDRPVIERARRWIVLQDR</sequence>
<evidence type="ECO:0000256" key="2">
    <source>
        <dbReference type="ARBA" id="ARBA00022723"/>
    </source>
</evidence>
<evidence type="ECO:0000313" key="6">
    <source>
        <dbReference type="Proteomes" id="UP001214170"/>
    </source>
</evidence>
<accession>A0ABY8GV09</accession>
<dbReference type="InterPro" id="IPR040442">
    <property type="entry name" value="Pyrv_kinase-like_dom_sf"/>
</dbReference>
<name>A0ABY8GV09_9BURK</name>
<proteinExistence type="predicted"/>
<dbReference type="InterPro" id="IPR015813">
    <property type="entry name" value="Pyrv/PenolPyrv_kinase-like_dom"/>
</dbReference>
<keyword evidence="6" id="KW-1185">Reference proteome</keyword>
<protein>
    <submittedName>
        <fullName evidence="5">CoA ester lyase</fullName>
    </submittedName>
</protein>
<dbReference type="Gene3D" id="3.20.20.60">
    <property type="entry name" value="Phosphoenolpyruvate-binding domains"/>
    <property type="match status" value="1"/>
</dbReference>
<gene>
    <name evidence="5" type="ORF">P8T11_02195</name>
</gene>
<dbReference type="PANTHER" id="PTHR32308:SF10">
    <property type="entry name" value="CITRATE LYASE SUBUNIT BETA"/>
    <property type="match status" value="1"/>
</dbReference>
<evidence type="ECO:0000256" key="1">
    <source>
        <dbReference type="ARBA" id="ARBA00001946"/>
    </source>
</evidence>
<dbReference type="InterPro" id="IPR011206">
    <property type="entry name" value="Citrate_lyase_beta/mcl1/mcl2"/>
</dbReference>